<evidence type="ECO:0000256" key="2">
    <source>
        <dbReference type="SAM" id="SignalP"/>
    </source>
</evidence>
<evidence type="ECO:0000256" key="1">
    <source>
        <dbReference type="SAM" id="MobiDB-lite"/>
    </source>
</evidence>
<reference evidence="3" key="1">
    <citation type="journal article" date="2014" name="Int. J. Syst. Evol. Microbiol.">
        <title>Complete genome sequence of Corynebacterium casei LMG S-19264T (=DSM 44701T), isolated from a smear-ripened cheese.</title>
        <authorList>
            <consortium name="US DOE Joint Genome Institute (JGI-PGF)"/>
            <person name="Walter F."/>
            <person name="Albersmeier A."/>
            <person name="Kalinowski J."/>
            <person name="Ruckert C."/>
        </authorList>
    </citation>
    <scope>NUCLEOTIDE SEQUENCE</scope>
    <source>
        <strain evidence="3">JCM 4815</strain>
    </source>
</reference>
<dbReference type="EMBL" id="BMVW01000003">
    <property type="protein sequence ID" value="GGZ05340.1"/>
    <property type="molecule type" value="Genomic_DNA"/>
</dbReference>
<keyword evidence="4" id="KW-1185">Reference proteome</keyword>
<dbReference type="Proteomes" id="UP000622166">
    <property type="component" value="Unassembled WGS sequence"/>
</dbReference>
<keyword evidence="2" id="KW-0732">Signal</keyword>
<evidence type="ECO:0008006" key="5">
    <source>
        <dbReference type="Google" id="ProtNLM"/>
    </source>
</evidence>
<feature type="signal peptide" evidence="2">
    <location>
        <begin position="1"/>
        <end position="26"/>
    </location>
</feature>
<feature type="region of interest" description="Disordered" evidence="1">
    <location>
        <begin position="60"/>
        <end position="79"/>
    </location>
</feature>
<comment type="caution">
    <text evidence="3">The sequence shown here is derived from an EMBL/GenBank/DDBJ whole genome shotgun (WGS) entry which is preliminary data.</text>
</comment>
<evidence type="ECO:0000313" key="4">
    <source>
        <dbReference type="Proteomes" id="UP000622166"/>
    </source>
</evidence>
<name>A0A918PG77_9ACTN</name>
<dbReference type="RefSeq" id="WP_189858338.1">
    <property type="nucleotide sequence ID" value="NZ_BMVW01000003.1"/>
</dbReference>
<dbReference type="AlphaFoldDB" id="A0A918PG77"/>
<evidence type="ECO:0000313" key="3">
    <source>
        <dbReference type="EMBL" id="GGZ05340.1"/>
    </source>
</evidence>
<sequence length="79" mass="8269">MNKLRRAIVLAVSSLTVLLPAASAHAKPPAPVVGAGDVSVLTGDFDVLEDVMEHITMKRGNGPTAHQIYDHSRGGALPE</sequence>
<proteinExistence type="predicted"/>
<organism evidence="3 4">
    <name type="scientific">Streptomyces poonensis</name>
    <dbReference type="NCBI Taxonomy" id="68255"/>
    <lineage>
        <taxon>Bacteria</taxon>
        <taxon>Bacillati</taxon>
        <taxon>Actinomycetota</taxon>
        <taxon>Actinomycetes</taxon>
        <taxon>Kitasatosporales</taxon>
        <taxon>Streptomycetaceae</taxon>
        <taxon>Streptomyces</taxon>
    </lineage>
</organism>
<feature type="chain" id="PRO_5037690451" description="Secreted protein" evidence="2">
    <location>
        <begin position="27"/>
        <end position="79"/>
    </location>
</feature>
<reference evidence="3" key="2">
    <citation type="submission" date="2020-09" db="EMBL/GenBank/DDBJ databases">
        <authorList>
            <person name="Sun Q."/>
            <person name="Ohkuma M."/>
        </authorList>
    </citation>
    <scope>NUCLEOTIDE SEQUENCE</scope>
    <source>
        <strain evidence="3">JCM 4815</strain>
    </source>
</reference>
<protein>
    <recommendedName>
        <fullName evidence="5">Secreted protein</fullName>
    </recommendedName>
</protein>
<accession>A0A918PG77</accession>
<gene>
    <name evidence="3" type="ORF">GCM10010365_25640</name>
</gene>